<reference evidence="2 3" key="1">
    <citation type="submission" date="2013-03" db="EMBL/GenBank/DDBJ databases">
        <title>The Genome Sequence of Phialophora europaea CBS 101466.</title>
        <authorList>
            <consortium name="The Broad Institute Genomics Platform"/>
            <person name="Cuomo C."/>
            <person name="de Hoog S."/>
            <person name="Gorbushina A."/>
            <person name="Walker B."/>
            <person name="Young S.K."/>
            <person name="Zeng Q."/>
            <person name="Gargeya S."/>
            <person name="Fitzgerald M."/>
            <person name="Haas B."/>
            <person name="Abouelleil A."/>
            <person name="Allen A.W."/>
            <person name="Alvarado L."/>
            <person name="Arachchi H.M."/>
            <person name="Berlin A.M."/>
            <person name="Chapman S.B."/>
            <person name="Gainer-Dewar J."/>
            <person name="Goldberg J."/>
            <person name="Griggs A."/>
            <person name="Gujja S."/>
            <person name="Hansen M."/>
            <person name="Howarth C."/>
            <person name="Imamovic A."/>
            <person name="Ireland A."/>
            <person name="Larimer J."/>
            <person name="McCowan C."/>
            <person name="Murphy C."/>
            <person name="Pearson M."/>
            <person name="Poon T.W."/>
            <person name="Priest M."/>
            <person name="Roberts A."/>
            <person name="Saif S."/>
            <person name="Shea T."/>
            <person name="Sisk P."/>
            <person name="Sykes S."/>
            <person name="Wortman J."/>
            <person name="Nusbaum C."/>
            <person name="Birren B."/>
        </authorList>
    </citation>
    <scope>NUCLEOTIDE SEQUENCE [LARGE SCALE GENOMIC DNA]</scope>
    <source>
        <strain evidence="2 3">CBS 101466</strain>
    </source>
</reference>
<feature type="compositionally biased region" description="Polar residues" evidence="1">
    <location>
        <begin position="22"/>
        <end position="51"/>
    </location>
</feature>
<feature type="compositionally biased region" description="Basic and acidic residues" evidence="1">
    <location>
        <begin position="55"/>
        <end position="65"/>
    </location>
</feature>
<dbReference type="AlphaFoldDB" id="W2SEK9"/>
<evidence type="ECO:0000313" key="3">
    <source>
        <dbReference type="Proteomes" id="UP000030752"/>
    </source>
</evidence>
<dbReference type="STRING" id="1220924.W2SEK9"/>
<accession>W2SEK9</accession>
<organism evidence="2 3">
    <name type="scientific">Cyphellophora europaea (strain CBS 101466)</name>
    <name type="common">Phialophora europaea</name>
    <dbReference type="NCBI Taxonomy" id="1220924"/>
    <lineage>
        <taxon>Eukaryota</taxon>
        <taxon>Fungi</taxon>
        <taxon>Dikarya</taxon>
        <taxon>Ascomycota</taxon>
        <taxon>Pezizomycotina</taxon>
        <taxon>Eurotiomycetes</taxon>
        <taxon>Chaetothyriomycetidae</taxon>
        <taxon>Chaetothyriales</taxon>
        <taxon>Cyphellophoraceae</taxon>
        <taxon>Cyphellophora</taxon>
    </lineage>
</organism>
<protein>
    <submittedName>
        <fullName evidence="2">Uncharacterized protein</fullName>
    </submittedName>
</protein>
<dbReference type="VEuPathDB" id="FungiDB:HMPREF1541_00637"/>
<evidence type="ECO:0000256" key="1">
    <source>
        <dbReference type="SAM" id="MobiDB-lite"/>
    </source>
</evidence>
<proteinExistence type="predicted"/>
<dbReference type="InParanoid" id="W2SEK9"/>
<feature type="compositionally biased region" description="Polar residues" evidence="1">
    <location>
        <begin position="124"/>
        <end position="134"/>
    </location>
</feature>
<feature type="region of interest" description="Disordered" evidence="1">
    <location>
        <begin position="1"/>
        <end position="549"/>
    </location>
</feature>
<feature type="compositionally biased region" description="Low complexity" evidence="1">
    <location>
        <begin position="448"/>
        <end position="467"/>
    </location>
</feature>
<feature type="compositionally biased region" description="Basic and acidic residues" evidence="1">
    <location>
        <begin position="232"/>
        <end position="245"/>
    </location>
</feature>
<evidence type="ECO:0000313" key="2">
    <source>
        <dbReference type="EMBL" id="ETN46453.1"/>
    </source>
</evidence>
<feature type="compositionally biased region" description="Basic and acidic residues" evidence="1">
    <location>
        <begin position="266"/>
        <end position="283"/>
    </location>
</feature>
<feature type="compositionally biased region" description="Basic and acidic residues" evidence="1">
    <location>
        <begin position="107"/>
        <end position="123"/>
    </location>
</feature>
<feature type="compositionally biased region" description="Acidic residues" evidence="1">
    <location>
        <begin position="396"/>
        <end position="407"/>
    </location>
</feature>
<dbReference type="HOGENOM" id="CLU_393303_0_0_1"/>
<feature type="region of interest" description="Disordered" evidence="1">
    <location>
        <begin position="575"/>
        <end position="596"/>
    </location>
</feature>
<name>W2SEK9_CYPE1</name>
<dbReference type="EMBL" id="KB822711">
    <property type="protein sequence ID" value="ETN46453.1"/>
    <property type="molecule type" value="Genomic_DNA"/>
</dbReference>
<dbReference type="RefSeq" id="XP_008711165.1">
    <property type="nucleotide sequence ID" value="XM_008712943.1"/>
</dbReference>
<sequence>MGKNKRRHKLDAAVASKAHSLPPSSSPAKTQSNASAALSTPSRKISNQTALKSPFRIEEPRDFRDSPSFLAQQRAKQRKASETSSRQRFTATVVPDLDTVYKKLNSKLKDVSKEKELEMKTKSEGSTQSVSMSTEAKEHAVTPSAGSQSSQDRNSRGFLGSDLKSGIAKGESSTTKSQKASSSNSVTRYPPKSLERYGKKKKKSKQVPQDDDGDAEMVNATAIEVPATPTKNPDRQKAKVVHADVEENVGLEARESSKKSKKDKKRSHEVGAAKKNSRLEEKGNKHHHNAISEASHGPGEAAEKIITGKKQDARAGWTFHPNSESDEKAAVVPAATEIPAEAENNASSSDEEEPTPKTFKGLLKQRSGKTSADFKSMERVSSSDDESGSATSQSDADAEGEMSEADSTELNKSSGAGSAEDKDKRKKQAVQLRKDPQETESGNESDASEVAKSSSSSLSSSRASSPAEVDEPTPPSENGSEASSDHENDADTESSAASDVNDDSGNDSDDEEEPEQPKPAPNPLKRKRQDSTGIPPSSVTSRNPVPSLWEFPSVRDVIAESKQRLDKALAEIAASAAAADPQPAVTEPSNSAKDKTVKPSMRYTEELLKQAKALEEILPDDYLYKGDETVAPTMRLMALLHNAKVMMLRLAGERVTDNGGPSAAMQRELLRIARAKDNEIKTLRGQVWEMIDDHRKSTKTR</sequence>
<feature type="compositionally biased region" description="Polar residues" evidence="1">
    <location>
        <begin position="531"/>
        <end position="544"/>
    </location>
</feature>
<gene>
    <name evidence="2" type="ORF">HMPREF1541_00637</name>
</gene>
<dbReference type="GeneID" id="19967976"/>
<dbReference type="Proteomes" id="UP000030752">
    <property type="component" value="Unassembled WGS sequence"/>
</dbReference>
<feature type="compositionally biased region" description="Low complexity" evidence="1">
    <location>
        <begin position="172"/>
        <end position="185"/>
    </location>
</feature>
<keyword evidence="3" id="KW-1185">Reference proteome</keyword>
<feature type="compositionally biased region" description="Acidic residues" evidence="1">
    <location>
        <begin position="500"/>
        <end position="514"/>
    </location>
</feature>